<dbReference type="Pfam" id="PF23731">
    <property type="entry name" value="ARM_ECM29_C"/>
    <property type="match status" value="1"/>
</dbReference>
<feature type="domain" description="Proteasome adapter and scaffold protein ECM29 HEAT-repeat" evidence="6">
    <location>
        <begin position="1240"/>
        <end position="1401"/>
    </location>
</feature>
<keyword evidence="2" id="KW-0963">Cytoplasm</keyword>
<comment type="subcellular location">
    <subcellularLocation>
        <location evidence="1">Cytoplasm</location>
    </subcellularLocation>
</comment>
<dbReference type="GO" id="GO:0060090">
    <property type="term" value="F:molecular adaptor activity"/>
    <property type="evidence" value="ECO:0007669"/>
    <property type="project" value="InterPro"/>
</dbReference>
<dbReference type="GO" id="GO:0005737">
    <property type="term" value="C:cytoplasm"/>
    <property type="evidence" value="ECO:0007669"/>
    <property type="project" value="UniProtKB-SubCell"/>
</dbReference>
<evidence type="ECO:0000256" key="1">
    <source>
        <dbReference type="ARBA" id="ARBA00004496"/>
    </source>
</evidence>
<gene>
    <name evidence="7" type="primary">ECM29</name>
    <name evidence="7" type="ORF">C6P40_003833</name>
</gene>
<dbReference type="EMBL" id="PUHW01000451">
    <property type="protein sequence ID" value="KAG0686547.1"/>
    <property type="molecule type" value="Genomic_DNA"/>
</dbReference>
<evidence type="ECO:0000256" key="4">
    <source>
        <dbReference type="ARBA" id="ARBA00022942"/>
    </source>
</evidence>
<dbReference type="Gene3D" id="1.25.10.10">
    <property type="entry name" value="Leucine-rich Repeat Variant"/>
    <property type="match status" value="3"/>
</dbReference>
<evidence type="ECO:0000313" key="8">
    <source>
        <dbReference type="Proteomes" id="UP000697127"/>
    </source>
</evidence>
<reference evidence="7" key="1">
    <citation type="submission" date="2020-11" db="EMBL/GenBank/DDBJ databases">
        <title>Kefir isolates.</title>
        <authorList>
            <person name="Marcisauskas S."/>
            <person name="Kim Y."/>
            <person name="Blasche S."/>
        </authorList>
    </citation>
    <scope>NUCLEOTIDE SEQUENCE</scope>
    <source>
        <strain evidence="7">Olga-1</strain>
    </source>
</reference>
<keyword evidence="3" id="KW-0677">Repeat</keyword>
<organism evidence="7 8">
    <name type="scientific">Pichia californica</name>
    <dbReference type="NCBI Taxonomy" id="460514"/>
    <lineage>
        <taxon>Eukaryota</taxon>
        <taxon>Fungi</taxon>
        <taxon>Dikarya</taxon>
        <taxon>Ascomycota</taxon>
        <taxon>Saccharomycotina</taxon>
        <taxon>Pichiomycetes</taxon>
        <taxon>Pichiales</taxon>
        <taxon>Pichiaceae</taxon>
        <taxon>Pichia</taxon>
    </lineage>
</organism>
<dbReference type="Proteomes" id="UP000697127">
    <property type="component" value="Unassembled WGS sequence"/>
</dbReference>
<dbReference type="InterPro" id="IPR055443">
    <property type="entry name" value="HEAT_ECM29"/>
</dbReference>
<keyword evidence="4 7" id="KW-0647">Proteasome</keyword>
<dbReference type="InterPro" id="IPR024372">
    <property type="entry name" value="Ecm29_N"/>
</dbReference>
<feature type="non-terminal residue" evidence="7">
    <location>
        <position position="1"/>
    </location>
</feature>
<dbReference type="GO" id="GO:0036503">
    <property type="term" value="P:ERAD pathway"/>
    <property type="evidence" value="ECO:0007669"/>
    <property type="project" value="TreeGrafter"/>
</dbReference>
<feature type="domain" description="Proteasome component Ecm29 N-terminal" evidence="5">
    <location>
        <begin position="5"/>
        <end position="493"/>
    </location>
</feature>
<accession>A0A9P6WGK2</accession>
<keyword evidence="8" id="KW-1185">Reference proteome</keyword>
<protein>
    <submittedName>
        <fullName evidence="7">Proteasome component M29</fullName>
    </submittedName>
</protein>
<dbReference type="GO" id="GO:0000502">
    <property type="term" value="C:proteasome complex"/>
    <property type="evidence" value="ECO:0007669"/>
    <property type="project" value="UniProtKB-KW"/>
</dbReference>
<dbReference type="GO" id="GO:0005634">
    <property type="term" value="C:nucleus"/>
    <property type="evidence" value="ECO:0007669"/>
    <property type="project" value="TreeGrafter"/>
</dbReference>
<evidence type="ECO:0000313" key="7">
    <source>
        <dbReference type="EMBL" id="KAG0686547.1"/>
    </source>
</evidence>
<dbReference type="SUPFAM" id="SSF48371">
    <property type="entry name" value="ARM repeat"/>
    <property type="match status" value="3"/>
</dbReference>
<dbReference type="PANTHER" id="PTHR23346:SF19">
    <property type="entry name" value="PROTEASOME ADAPTER AND SCAFFOLD PROTEIN ECM29"/>
    <property type="match status" value="1"/>
</dbReference>
<evidence type="ECO:0000256" key="3">
    <source>
        <dbReference type="ARBA" id="ARBA00022737"/>
    </source>
</evidence>
<sequence>DFQLIEKVELRFALADTNEKFQSTLNLYLPPLLLKFASNDNKVKIQLNKTIKFLLSKFNATPGLKLPSKELLNQVKSPNLNPNQDPTIVQSYTLLFLSKSIPRLSIDEQIDLFPYILENISTFKPSLSARLFNISCKILDNINEIDKSYIIKFSSNKNLLKILQNENDKSFLIEKYYKFMLLHSISTLNNSISQPGLSIQDCSFFFYYAGVTFNSSTLSKYKLIILKFIENIPILNNFLIFLCASADSDSNISSFAWTCLKRIQIDYENKILINTLINLFIGDSIKQPVKIQLQEKILNILCKSKIATTLNSIEKISSIGLNSSNIRLKQSTVSFVRWYTTNNTLNYSNNDTIIKIANQLKLNLSDLSIDKSNPNYLDNRRYQYETLGLLLKKSKNLLDIPYIQFLIDMYNIDDKQLQPTINDSLIGLITNLNSLSEIQKIKLKDLFIEIFEKSTNDISLNDSMNQIRFIGVKYINYLFPFNDTQARIINILAQTKLDKIETIEEAKKGLNPYLFKLNNNLDNLIEFPNFDLMINYILKYKDIINLEVAITFTFRCLIMNITPKNDSIITIDQYWETRVDKSLDVDSKIKDSFISRLKEFHDIDGNIINNFENSSLKLFIDLTFNFVIVSNSLSVLIILTKIITLCSNIVIDSLTDHIPSLLNNQLETLSNESFHYVSQLIGIICTTSNVSNEKILQILNQLIKENSISSIGFIISRLALRNRIDIISDSLFTNVLNLIEKNFNSSTTKLFKMNLDCISQLSMFGCLGPNLKLSSSLDDYKIKFVEKLKPLVEKCNESSIYPWCYLALSYNSLEEERVSELNLFEKALYETHNTKQTDNLFTSGEGFAILCDGWSSNFMKDKNDIPGCSIPSNLNPNRCSIILDNILQYCKTTKPSLRKSACIWLLSIVQYCSDNIIIDRISEIQFAFMRFLSDREEIVQESASRGLSITYEKGDYDIQETLVHNLLKSFTDSNKTSKDLISGYVDENTQLFDSGVLNTGDGESISTYKDVLNLASEVGNPSLVYKFMSLAKNSALWSSRKGIAFGLGAILDKEKLDKLLKENPNLSNRLIPKLFRYKYDPSTSISRTMNNIWNSLILNNKQTIDENFDSILKELLNGMGDREWRIREASTSALQDLLRQCEFDKFEKNLENIWLMAFRAMDDIKSSVRKEGTELTRFLANTMVLKLNNSSSNITVQSSILKKLIPFLLGNNGLLSDSEDVKKFAFDTIMKLVSTHSNSLKPFVSNMVKQLITLMSSVEPQVINYLTLNADKYNLKVEDIDSQRIGIVGSSPMMEAIEKLMDLLDENTIDEFIEELGSAIKQSIGLPSKVAGSKVIVNLILRHFFIIRNSGDKLLKIASGQLKDRNETVAKSYAIACGYCIRISSIKKIESFGKKLTKYYFEKKSDTSSDDKLPKIASVASESVSNFANDKLHSNASIFLPLSFIGKHDLNENIAKNFNKVWSDSTSSSVSSIKLYFPEIISLIKSHIQSQTFSLRKTIALSIIEIIDTLDTKINDLNPSYINELYELLLESLNGRVYDGKEKLLDSLVKLSCKSQKFLFTNDEMYSNVEKRILNEANRKNKTYKNYSILQLGNFLHVYYEDDLLYDKYIELIENMISLKEFDSDDEDEDDHDVDGDAKMKDNSNTKVNSNFGRVELIQKVFINLIYSISNGEKINFKVLNYVLIKINEFLRETNIDYLPNSDSKYKFKQGIISVITELININENNCLNEHEKPIFEEKLFSIWLQSKDIIGTPDNLQSTLVGFTRLTGLLLEKICLHPENKEKCLITLKLLKSENVNSVITVECDKILAQYKYK</sequence>
<dbReference type="PANTHER" id="PTHR23346">
    <property type="entry name" value="TRANSLATIONAL ACTIVATOR GCN1-RELATED"/>
    <property type="match status" value="1"/>
</dbReference>
<dbReference type="InterPro" id="IPR016024">
    <property type="entry name" value="ARM-type_fold"/>
</dbReference>
<dbReference type="Pfam" id="PF13001">
    <property type="entry name" value="ECM29_N"/>
    <property type="match status" value="1"/>
</dbReference>
<proteinExistence type="predicted"/>
<evidence type="ECO:0000259" key="5">
    <source>
        <dbReference type="Pfam" id="PF13001"/>
    </source>
</evidence>
<evidence type="ECO:0000259" key="6">
    <source>
        <dbReference type="Pfam" id="PF24492"/>
    </source>
</evidence>
<dbReference type="Pfam" id="PF24492">
    <property type="entry name" value="HEAT_ECM29"/>
    <property type="match status" value="1"/>
</dbReference>
<dbReference type="GO" id="GO:0043248">
    <property type="term" value="P:proteasome assembly"/>
    <property type="evidence" value="ECO:0007669"/>
    <property type="project" value="InterPro"/>
</dbReference>
<comment type="caution">
    <text evidence="7">The sequence shown here is derived from an EMBL/GenBank/DDBJ whole genome shotgun (WGS) entry which is preliminary data.</text>
</comment>
<evidence type="ECO:0000256" key="2">
    <source>
        <dbReference type="ARBA" id="ARBA00022490"/>
    </source>
</evidence>
<name>A0A9P6WGK2_9ASCO</name>
<dbReference type="InterPro" id="IPR011989">
    <property type="entry name" value="ARM-like"/>
</dbReference>